<evidence type="ECO:0000313" key="8">
    <source>
        <dbReference type="Proteomes" id="UP000520814"/>
    </source>
</evidence>
<dbReference type="Proteomes" id="UP000520814">
    <property type="component" value="Unassembled WGS sequence"/>
</dbReference>
<evidence type="ECO:0000259" key="6">
    <source>
        <dbReference type="Pfam" id="PF08240"/>
    </source>
</evidence>
<comment type="similarity">
    <text evidence="2">Belongs to the zinc-containing alcohol dehydrogenase family.</text>
</comment>
<gene>
    <name evidence="7" type="ORF">HNQ39_001789</name>
</gene>
<comment type="cofactor">
    <cofactor evidence="1">
        <name>Zn(2+)</name>
        <dbReference type="ChEBI" id="CHEBI:29105"/>
    </cofactor>
</comment>
<evidence type="ECO:0000313" key="7">
    <source>
        <dbReference type="EMBL" id="MBB6049998.1"/>
    </source>
</evidence>
<protein>
    <submittedName>
        <fullName evidence="7">2-desacetyl-2-hydroxyethyl bacteriochlorophyllide A dehydrogenase</fullName>
    </submittedName>
</protein>
<dbReference type="Gene3D" id="3.40.50.720">
    <property type="entry name" value="NAD(P)-binding Rossmann-like Domain"/>
    <property type="match status" value="1"/>
</dbReference>
<evidence type="ECO:0000256" key="2">
    <source>
        <dbReference type="ARBA" id="ARBA00008072"/>
    </source>
</evidence>
<evidence type="ECO:0000256" key="1">
    <source>
        <dbReference type="ARBA" id="ARBA00001947"/>
    </source>
</evidence>
<feature type="domain" description="Alcohol dehydrogenase-like N-terminal" evidence="6">
    <location>
        <begin position="26"/>
        <end position="127"/>
    </location>
</feature>
<evidence type="ECO:0000256" key="5">
    <source>
        <dbReference type="ARBA" id="ARBA00023002"/>
    </source>
</evidence>
<dbReference type="SUPFAM" id="SSF50129">
    <property type="entry name" value="GroES-like"/>
    <property type="match status" value="1"/>
</dbReference>
<keyword evidence="4" id="KW-0862">Zinc</keyword>
<dbReference type="GO" id="GO:0046872">
    <property type="term" value="F:metal ion binding"/>
    <property type="evidence" value="ECO:0007669"/>
    <property type="project" value="UniProtKB-KW"/>
</dbReference>
<dbReference type="InterPro" id="IPR013154">
    <property type="entry name" value="ADH-like_N"/>
</dbReference>
<dbReference type="Gene3D" id="3.90.180.10">
    <property type="entry name" value="Medium-chain alcohol dehydrogenases, catalytic domain"/>
    <property type="match status" value="2"/>
</dbReference>
<organism evidence="7 8">
    <name type="scientific">Armatimonas rosea</name>
    <dbReference type="NCBI Taxonomy" id="685828"/>
    <lineage>
        <taxon>Bacteria</taxon>
        <taxon>Bacillati</taxon>
        <taxon>Armatimonadota</taxon>
        <taxon>Armatimonadia</taxon>
        <taxon>Armatimonadales</taxon>
        <taxon>Armatimonadaceae</taxon>
        <taxon>Armatimonas</taxon>
    </lineage>
</organism>
<dbReference type="EMBL" id="JACHGW010000002">
    <property type="protein sequence ID" value="MBB6049998.1"/>
    <property type="molecule type" value="Genomic_DNA"/>
</dbReference>
<keyword evidence="3" id="KW-0479">Metal-binding</keyword>
<dbReference type="GO" id="GO:0016491">
    <property type="term" value="F:oxidoreductase activity"/>
    <property type="evidence" value="ECO:0007669"/>
    <property type="project" value="UniProtKB-KW"/>
</dbReference>
<proteinExistence type="inferred from homology"/>
<dbReference type="PANTHER" id="PTHR43350">
    <property type="entry name" value="NAD-DEPENDENT ALCOHOL DEHYDROGENASE"/>
    <property type="match status" value="1"/>
</dbReference>
<dbReference type="PANTHER" id="PTHR43350:SF19">
    <property type="entry name" value="D-GULOSIDE 3-DEHYDROGENASE"/>
    <property type="match status" value="1"/>
</dbReference>
<accession>A0A7W9W5W5</accession>
<keyword evidence="5" id="KW-0560">Oxidoreductase</keyword>
<reference evidence="7 8" key="1">
    <citation type="submission" date="2020-08" db="EMBL/GenBank/DDBJ databases">
        <title>Genomic Encyclopedia of Type Strains, Phase IV (KMG-IV): sequencing the most valuable type-strain genomes for metagenomic binning, comparative biology and taxonomic classification.</title>
        <authorList>
            <person name="Goeker M."/>
        </authorList>
    </citation>
    <scope>NUCLEOTIDE SEQUENCE [LARGE SCALE GENOMIC DNA]</scope>
    <source>
        <strain evidence="7 8">DSM 23562</strain>
    </source>
</reference>
<keyword evidence="8" id="KW-1185">Reference proteome</keyword>
<dbReference type="InterPro" id="IPR011032">
    <property type="entry name" value="GroES-like_sf"/>
</dbReference>
<name>A0A7W9W5W5_ARMRO</name>
<comment type="caution">
    <text evidence="7">The sequence shown here is derived from an EMBL/GenBank/DDBJ whole genome shotgun (WGS) entry which is preliminary data.</text>
</comment>
<dbReference type="SUPFAM" id="SSF51735">
    <property type="entry name" value="NAD(P)-binding Rossmann-fold domains"/>
    <property type="match status" value="1"/>
</dbReference>
<dbReference type="InterPro" id="IPR036291">
    <property type="entry name" value="NAD(P)-bd_dom_sf"/>
</dbReference>
<dbReference type="RefSeq" id="WP_184194115.1">
    <property type="nucleotide sequence ID" value="NZ_JACHGW010000002.1"/>
</dbReference>
<evidence type="ECO:0000256" key="4">
    <source>
        <dbReference type="ARBA" id="ARBA00022833"/>
    </source>
</evidence>
<dbReference type="Pfam" id="PF08240">
    <property type="entry name" value="ADH_N"/>
    <property type="match status" value="1"/>
</dbReference>
<sequence length="322" mass="34742">MKVNAVVATKPWTVELQELRVADPGPSEVVVKVTHSWISPGTEGSFIRGERLAGDTPLAPTDPTPFPLVTGYQKVGVVTWVGESVENFSVGERVFATVSRTDGLFFPMGGHVSPAITPAHQLWKLPESTLPIEAFSGLVLTQVGYNCGTRPPLRPGEGAIVVGDGLVGQWAAQTLAERGATVTLLGRHAERLAKFTRGTATTDQESIASGQSVLVDTVGDLETVYALLPKLGRDSHFVSAGFYGHAGKIDLQRLRNYEMTVHTPSGWTTPRMDATRDWVAQGKLTTLPLVTHRFPVTDATAAFDLFLHRRAPSLGILLEWPS</sequence>
<dbReference type="AlphaFoldDB" id="A0A7W9W5W5"/>
<evidence type="ECO:0000256" key="3">
    <source>
        <dbReference type="ARBA" id="ARBA00022723"/>
    </source>
</evidence>